<reference evidence="1 2" key="1">
    <citation type="journal article" date="2021" name="Hortic Res">
        <title>Chromosome-scale assembly of the Dendrobium chrysotoxum genome enhances the understanding of orchid evolution.</title>
        <authorList>
            <person name="Zhang Y."/>
            <person name="Zhang G.Q."/>
            <person name="Zhang D."/>
            <person name="Liu X.D."/>
            <person name="Xu X.Y."/>
            <person name="Sun W.H."/>
            <person name="Yu X."/>
            <person name="Zhu X."/>
            <person name="Wang Z.W."/>
            <person name="Zhao X."/>
            <person name="Zhong W.Y."/>
            <person name="Chen H."/>
            <person name="Yin W.L."/>
            <person name="Huang T."/>
            <person name="Niu S.C."/>
            <person name="Liu Z.J."/>
        </authorList>
    </citation>
    <scope>NUCLEOTIDE SEQUENCE [LARGE SCALE GENOMIC DNA]</scope>
    <source>
        <strain evidence="1">Lindl</strain>
    </source>
</reference>
<keyword evidence="2" id="KW-1185">Reference proteome</keyword>
<sequence length="80" mass="9515">MDVANFFRSNILAVLFVTIYGVMAAIDRDDVPNDEARHKFMKRPSYLFPKWMRRLGTEGRTESELPDFFYDDDDDDFGYY</sequence>
<name>A0AAV7HEX2_DENCH</name>
<evidence type="ECO:0000313" key="2">
    <source>
        <dbReference type="Proteomes" id="UP000775213"/>
    </source>
</evidence>
<dbReference type="AlphaFoldDB" id="A0AAV7HEX2"/>
<organism evidence="1 2">
    <name type="scientific">Dendrobium chrysotoxum</name>
    <name type="common">Orchid</name>
    <dbReference type="NCBI Taxonomy" id="161865"/>
    <lineage>
        <taxon>Eukaryota</taxon>
        <taxon>Viridiplantae</taxon>
        <taxon>Streptophyta</taxon>
        <taxon>Embryophyta</taxon>
        <taxon>Tracheophyta</taxon>
        <taxon>Spermatophyta</taxon>
        <taxon>Magnoliopsida</taxon>
        <taxon>Liliopsida</taxon>
        <taxon>Asparagales</taxon>
        <taxon>Orchidaceae</taxon>
        <taxon>Epidendroideae</taxon>
        <taxon>Malaxideae</taxon>
        <taxon>Dendrobiinae</taxon>
        <taxon>Dendrobium</taxon>
    </lineage>
</organism>
<gene>
    <name evidence="1" type="ORF">IEQ34_006427</name>
</gene>
<accession>A0AAV7HEX2</accession>
<proteinExistence type="predicted"/>
<evidence type="ECO:0000313" key="1">
    <source>
        <dbReference type="EMBL" id="KAH0466324.1"/>
    </source>
</evidence>
<dbReference type="EMBL" id="JAGFBR010000006">
    <property type="protein sequence ID" value="KAH0466324.1"/>
    <property type="molecule type" value="Genomic_DNA"/>
</dbReference>
<dbReference type="Proteomes" id="UP000775213">
    <property type="component" value="Unassembled WGS sequence"/>
</dbReference>
<comment type="caution">
    <text evidence="1">The sequence shown here is derived from an EMBL/GenBank/DDBJ whole genome shotgun (WGS) entry which is preliminary data.</text>
</comment>
<protein>
    <submittedName>
        <fullName evidence="1">Uncharacterized protein</fullName>
    </submittedName>
</protein>